<keyword evidence="2" id="KW-1185">Reference proteome</keyword>
<protein>
    <submittedName>
        <fullName evidence="1">Uncharacterized protein</fullName>
    </submittedName>
</protein>
<dbReference type="Proteomes" id="UP000228934">
    <property type="component" value="Unassembled WGS sequence"/>
</dbReference>
<dbReference type="EMBL" id="KV924884">
    <property type="protein sequence ID" value="PIO39247.1"/>
    <property type="molecule type" value="Genomic_DNA"/>
</dbReference>
<evidence type="ECO:0000313" key="2">
    <source>
        <dbReference type="Proteomes" id="UP000228934"/>
    </source>
</evidence>
<dbReference type="AlphaFoldDB" id="A0A2G9SGJ1"/>
<sequence>MGVPPKSIPDPYPSTQPGRSAFQSLKKGAVFCMSYTIQMISRSTSAQSFIVKSSLVFTSEHTMIDTGIIIINHFTPSFLLVVFDHLGVFFFSSDINKKRATILKKKHNIFYNKYPPFFF</sequence>
<name>A0A2G9SGJ1_AQUCT</name>
<organism evidence="1 2">
    <name type="scientific">Aquarana catesbeiana</name>
    <name type="common">American bullfrog</name>
    <name type="synonym">Rana catesbeiana</name>
    <dbReference type="NCBI Taxonomy" id="8400"/>
    <lineage>
        <taxon>Eukaryota</taxon>
        <taxon>Metazoa</taxon>
        <taxon>Chordata</taxon>
        <taxon>Craniata</taxon>
        <taxon>Vertebrata</taxon>
        <taxon>Euteleostomi</taxon>
        <taxon>Amphibia</taxon>
        <taxon>Batrachia</taxon>
        <taxon>Anura</taxon>
        <taxon>Neobatrachia</taxon>
        <taxon>Ranoidea</taxon>
        <taxon>Ranidae</taxon>
        <taxon>Aquarana</taxon>
    </lineage>
</organism>
<accession>A0A2G9SGJ1</accession>
<gene>
    <name evidence="1" type="ORF">AB205_0079880</name>
</gene>
<dbReference type="OrthoDB" id="275301at2759"/>
<proteinExistence type="predicted"/>
<evidence type="ECO:0000313" key="1">
    <source>
        <dbReference type="EMBL" id="PIO39247.1"/>
    </source>
</evidence>
<reference evidence="2" key="1">
    <citation type="journal article" date="2017" name="Nat. Commun.">
        <title>The North American bullfrog draft genome provides insight into hormonal regulation of long noncoding RNA.</title>
        <authorList>
            <person name="Hammond S.A."/>
            <person name="Warren R.L."/>
            <person name="Vandervalk B.P."/>
            <person name="Kucuk E."/>
            <person name="Khan H."/>
            <person name="Gibb E.A."/>
            <person name="Pandoh P."/>
            <person name="Kirk H."/>
            <person name="Zhao Y."/>
            <person name="Jones M."/>
            <person name="Mungall A.J."/>
            <person name="Coope R."/>
            <person name="Pleasance S."/>
            <person name="Moore R.A."/>
            <person name="Holt R.A."/>
            <person name="Round J.M."/>
            <person name="Ohora S."/>
            <person name="Walle B.V."/>
            <person name="Veldhoen N."/>
            <person name="Helbing C.C."/>
            <person name="Birol I."/>
        </authorList>
    </citation>
    <scope>NUCLEOTIDE SEQUENCE [LARGE SCALE GENOMIC DNA]</scope>
</reference>